<reference evidence="8 9" key="1">
    <citation type="journal article" date="2018" name="PLoS Pathog.">
        <title>Evolution of structural diversity of trichothecenes, a family of toxins produced by plant pathogenic and entomopathogenic fungi.</title>
        <authorList>
            <person name="Proctor R.H."/>
            <person name="McCormick S.P."/>
            <person name="Kim H.S."/>
            <person name="Cardoza R.E."/>
            <person name="Stanley A.M."/>
            <person name="Lindo L."/>
            <person name="Kelly A."/>
            <person name="Brown D.W."/>
            <person name="Lee T."/>
            <person name="Vaughan M.M."/>
            <person name="Alexander N.J."/>
            <person name="Busman M."/>
            <person name="Gutierrez S."/>
        </authorList>
    </citation>
    <scope>NUCLEOTIDE SEQUENCE [LARGE SCALE GENOMIC DNA]</scope>
    <source>
        <strain evidence="8 9">NRRL 20695</strain>
    </source>
</reference>
<feature type="chain" id="PRO_5017422808" description="FAD-binding PCMH-type domain-containing protein" evidence="6">
    <location>
        <begin position="24"/>
        <end position="742"/>
    </location>
</feature>
<proteinExistence type="inferred from homology"/>
<protein>
    <recommendedName>
        <fullName evidence="7">FAD-binding PCMH-type domain-containing protein</fullName>
    </recommendedName>
</protein>
<evidence type="ECO:0000256" key="3">
    <source>
        <dbReference type="ARBA" id="ARBA00022630"/>
    </source>
</evidence>
<evidence type="ECO:0000256" key="1">
    <source>
        <dbReference type="ARBA" id="ARBA00001974"/>
    </source>
</evidence>
<dbReference type="Proteomes" id="UP000266234">
    <property type="component" value="Unassembled WGS sequence"/>
</dbReference>
<dbReference type="InterPro" id="IPR016166">
    <property type="entry name" value="FAD-bd_PCMH"/>
</dbReference>
<keyword evidence="9" id="KW-1185">Reference proteome</keyword>
<dbReference type="InterPro" id="IPR016169">
    <property type="entry name" value="FAD-bd_PCMH_sub2"/>
</dbReference>
<comment type="similarity">
    <text evidence="2">Belongs to the oxygen-dependent FAD-linked oxidoreductase family.</text>
</comment>
<dbReference type="GO" id="GO:0016491">
    <property type="term" value="F:oxidoreductase activity"/>
    <property type="evidence" value="ECO:0007669"/>
    <property type="project" value="UniProtKB-KW"/>
</dbReference>
<dbReference type="OrthoDB" id="407275at2759"/>
<dbReference type="InterPro" id="IPR012951">
    <property type="entry name" value="BBE"/>
</dbReference>
<keyword evidence="4" id="KW-0274">FAD</keyword>
<dbReference type="Pfam" id="PF08031">
    <property type="entry name" value="BBE"/>
    <property type="match status" value="1"/>
</dbReference>
<evidence type="ECO:0000259" key="7">
    <source>
        <dbReference type="PROSITE" id="PS51387"/>
    </source>
</evidence>
<gene>
    <name evidence="8" type="ORF">FLONG3_3205</name>
</gene>
<dbReference type="InterPro" id="IPR029058">
    <property type="entry name" value="AB_hydrolase_fold"/>
</dbReference>
<dbReference type="PANTHER" id="PTHR42973">
    <property type="entry name" value="BINDING OXIDOREDUCTASE, PUTATIVE (AFU_ORTHOLOGUE AFUA_1G17690)-RELATED"/>
    <property type="match status" value="1"/>
</dbReference>
<evidence type="ECO:0000256" key="5">
    <source>
        <dbReference type="ARBA" id="ARBA00023002"/>
    </source>
</evidence>
<dbReference type="GO" id="GO:0071949">
    <property type="term" value="F:FAD binding"/>
    <property type="evidence" value="ECO:0007669"/>
    <property type="project" value="InterPro"/>
</dbReference>
<dbReference type="PANTHER" id="PTHR42973:SF39">
    <property type="entry name" value="FAD-BINDING PCMH-TYPE DOMAIN-CONTAINING PROTEIN"/>
    <property type="match status" value="1"/>
</dbReference>
<dbReference type="InterPro" id="IPR036318">
    <property type="entry name" value="FAD-bd_PCMH-like_sf"/>
</dbReference>
<dbReference type="Pfam" id="PF01565">
    <property type="entry name" value="FAD_binding_4"/>
    <property type="match status" value="1"/>
</dbReference>
<dbReference type="Gene3D" id="3.40.462.20">
    <property type="match status" value="1"/>
</dbReference>
<dbReference type="Gene3D" id="3.40.50.1820">
    <property type="entry name" value="alpha/beta hydrolase"/>
    <property type="match status" value="1"/>
</dbReference>
<dbReference type="InterPro" id="IPR050416">
    <property type="entry name" value="FAD-linked_Oxidoreductase"/>
</dbReference>
<dbReference type="Gene3D" id="3.30.465.10">
    <property type="match status" value="1"/>
</dbReference>
<evidence type="ECO:0000256" key="2">
    <source>
        <dbReference type="ARBA" id="ARBA00005466"/>
    </source>
</evidence>
<dbReference type="EMBL" id="PXOG01000060">
    <property type="protein sequence ID" value="RGP78668.1"/>
    <property type="molecule type" value="Genomic_DNA"/>
</dbReference>
<sequence>MDSPRSLRRLAVALLSLTPTVLAQNKAEAISKCLDEAGVRNVIDTDSSWAAETVMFQKRLKADPEAIAFPENSDEVASSLKCAREAKVKANALGPAHSFQGNGFGNPGNLVINMAAFDEVSYDEKSTILTFGGGTHVGPVLKYLWDTAGRHIPHVRGSHVGVTGSSIGGGFGTTSRYLGTPMDNLVEIQYMLYNGTIVNAKKGSDLFWAAQGAGASFGIILSTKTKTFKPQFDKAISFTLSMGDLSPEAGAKALVAIQDYATSKDCPDTWAFRWSMMAPPYDGTGYFYGDPDTFDSVMAPLLKKLKAINSNTEVKSTVLPWWDLEVAVAGPGMNQPDGGFLGGRAFYTQSLTTTTDHPLTVRQAQILFEGTTLAFNRTDMTKFAYLDLWGGVSRSIKDSDTAYAHGKNLWLIRWDANAIGSFPSDGISYMRAAIKPFEDALVKSGTKLRGFVNYADTELTEKEWSSRLYGGNYERLKKIKARYDPEVILSLVSSVAPGGATAEASAVESNRLRGEEVKYQGLTLYVSKPHKSLGYKKPGKRTGVLFLTDIYGLKLKENKALADEFAKEGYITVLPDLFNGSPAPSGDAPGFNATEFLAKYPPSVTDPVVAKAIKYLRQELKVNKVAATGYCYGGRYVFRELDSKGGADVGFTAHPSLLQTEEIEAVSKPVSIAGAADDSIFPQPRQAETNAILTKIGKPFTSTLYSGTTHGFAVRANLSDPQQAFAKQEAFYQAVRFFQAWD</sequence>
<dbReference type="InterPro" id="IPR006094">
    <property type="entry name" value="Oxid_FAD_bind_N"/>
</dbReference>
<evidence type="ECO:0000256" key="4">
    <source>
        <dbReference type="ARBA" id="ARBA00022827"/>
    </source>
</evidence>
<keyword evidence="5" id="KW-0560">Oxidoreductase</keyword>
<comment type="caution">
    <text evidence="8">The sequence shown here is derived from an EMBL/GenBank/DDBJ whole genome shotgun (WGS) entry which is preliminary data.</text>
</comment>
<dbReference type="STRING" id="694270.A0A395T1T1"/>
<dbReference type="SUPFAM" id="SSF53474">
    <property type="entry name" value="alpha/beta-Hydrolases"/>
    <property type="match status" value="1"/>
</dbReference>
<dbReference type="SUPFAM" id="SSF56176">
    <property type="entry name" value="FAD-binding/transporter-associated domain-like"/>
    <property type="match status" value="1"/>
</dbReference>
<evidence type="ECO:0000313" key="8">
    <source>
        <dbReference type="EMBL" id="RGP78668.1"/>
    </source>
</evidence>
<accession>A0A395T1T1</accession>
<feature type="signal peptide" evidence="6">
    <location>
        <begin position="1"/>
        <end position="23"/>
    </location>
</feature>
<keyword evidence="6" id="KW-0732">Signal</keyword>
<dbReference type="GO" id="GO:0016787">
    <property type="term" value="F:hydrolase activity"/>
    <property type="evidence" value="ECO:0007669"/>
    <property type="project" value="InterPro"/>
</dbReference>
<organism evidence="8 9">
    <name type="scientific">Fusarium longipes</name>
    <dbReference type="NCBI Taxonomy" id="694270"/>
    <lineage>
        <taxon>Eukaryota</taxon>
        <taxon>Fungi</taxon>
        <taxon>Dikarya</taxon>
        <taxon>Ascomycota</taxon>
        <taxon>Pezizomycotina</taxon>
        <taxon>Sordariomycetes</taxon>
        <taxon>Hypocreomycetidae</taxon>
        <taxon>Hypocreales</taxon>
        <taxon>Nectriaceae</taxon>
        <taxon>Fusarium</taxon>
    </lineage>
</organism>
<keyword evidence="3" id="KW-0285">Flavoprotein</keyword>
<feature type="domain" description="FAD-binding PCMH-type" evidence="7">
    <location>
        <begin position="60"/>
        <end position="230"/>
    </location>
</feature>
<name>A0A395T1T1_9HYPO</name>
<dbReference type="InterPro" id="IPR002925">
    <property type="entry name" value="Dienelactn_hydro"/>
</dbReference>
<evidence type="ECO:0000313" key="9">
    <source>
        <dbReference type="Proteomes" id="UP000266234"/>
    </source>
</evidence>
<dbReference type="PROSITE" id="PS51387">
    <property type="entry name" value="FAD_PCMH"/>
    <property type="match status" value="1"/>
</dbReference>
<evidence type="ECO:0000256" key="6">
    <source>
        <dbReference type="SAM" id="SignalP"/>
    </source>
</evidence>
<dbReference type="Pfam" id="PF01738">
    <property type="entry name" value="DLH"/>
    <property type="match status" value="1"/>
</dbReference>
<comment type="cofactor">
    <cofactor evidence="1">
        <name>FAD</name>
        <dbReference type="ChEBI" id="CHEBI:57692"/>
    </cofactor>
</comment>
<dbReference type="AlphaFoldDB" id="A0A395T1T1"/>